<gene>
    <name evidence="4" type="ORF">SASPL_114642</name>
</gene>
<dbReference type="EMBL" id="PNBA02000005">
    <property type="protein sequence ID" value="KAG6424227.1"/>
    <property type="molecule type" value="Genomic_DNA"/>
</dbReference>
<dbReference type="InterPro" id="IPR028889">
    <property type="entry name" value="USP"/>
</dbReference>
<dbReference type="InterPro" id="IPR018200">
    <property type="entry name" value="USP_CS"/>
</dbReference>
<reference evidence="4" key="1">
    <citation type="submission" date="2018-01" db="EMBL/GenBank/DDBJ databases">
        <authorList>
            <person name="Mao J.F."/>
        </authorList>
    </citation>
    <scope>NUCLEOTIDE SEQUENCE</scope>
    <source>
        <strain evidence="4">Huo1</strain>
        <tissue evidence="4">Leaf</tissue>
    </source>
</reference>
<dbReference type="GO" id="GO:0005829">
    <property type="term" value="C:cytosol"/>
    <property type="evidence" value="ECO:0007669"/>
    <property type="project" value="TreeGrafter"/>
</dbReference>
<dbReference type="AlphaFoldDB" id="A0A8X9A0K5"/>
<dbReference type="InterPro" id="IPR038765">
    <property type="entry name" value="Papain-like_cys_pep_sf"/>
</dbReference>
<dbReference type="InterPro" id="IPR001394">
    <property type="entry name" value="Peptidase_C19_UCH"/>
</dbReference>
<dbReference type="PROSITE" id="PS00972">
    <property type="entry name" value="USP_1"/>
    <property type="match status" value="1"/>
</dbReference>
<feature type="compositionally biased region" description="Polar residues" evidence="2">
    <location>
        <begin position="920"/>
        <end position="934"/>
    </location>
</feature>
<keyword evidence="5" id="KW-1185">Reference proteome</keyword>
<reference evidence="4" key="2">
    <citation type="submission" date="2020-08" db="EMBL/GenBank/DDBJ databases">
        <title>Plant Genome Project.</title>
        <authorList>
            <person name="Zhang R.-G."/>
        </authorList>
    </citation>
    <scope>NUCLEOTIDE SEQUENCE</scope>
    <source>
        <strain evidence="4">Huo1</strain>
        <tissue evidence="4">Leaf</tissue>
    </source>
</reference>
<dbReference type="Gene3D" id="3.90.70.10">
    <property type="entry name" value="Cysteine proteinases"/>
    <property type="match status" value="2"/>
</dbReference>
<dbReference type="PROSITE" id="PS50235">
    <property type="entry name" value="USP_3"/>
    <property type="match status" value="1"/>
</dbReference>
<dbReference type="GO" id="GO:0004843">
    <property type="term" value="F:cysteine-type deubiquitinase activity"/>
    <property type="evidence" value="ECO:0007669"/>
    <property type="project" value="InterPro"/>
</dbReference>
<dbReference type="GO" id="GO:0016579">
    <property type="term" value="P:protein deubiquitination"/>
    <property type="evidence" value="ECO:0007669"/>
    <property type="project" value="InterPro"/>
</dbReference>
<dbReference type="Proteomes" id="UP000298416">
    <property type="component" value="Unassembled WGS sequence"/>
</dbReference>
<name>A0A8X9A0K5_SALSN</name>
<protein>
    <recommendedName>
        <fullName evidence="3">USP domain-containing protein</fullName>
    </recommendedName>
</protein>
<evidence type="ECO:0000313" key="5">
    <source>
        <dbReference type="Proteomes" id="UP000298416"/>
    </source>
</evidence>
<dbReference type="Pfam" id="PF00443">
    <property type="entry name" value="UCH"/>
    <property type="match status" value="1"/>
</dbReference>
<comment type="similarity">
    <text evidence="1">Belongs to the peptidase C19 family.</text>
</comment>
<dbReference type="SUPFAM" id="SSF54001">
    <property type="entry name" value="Cysteine proteinases"/>
    <property type="match status" value="1"/>
</dbReference>
<evidence type="ECO:0000256" key="1">
    <source>
        <dbReference type="ARBA" id="ARBA00009085"/>
    </source>
</evidence>
<evidence type="ECO:0000259" key="3">
    <source>
        <dbReference type="PROSITE" id="PS50235"/>
    </source>
</evidence>
<dbReference type="PANTHER" id="PTHR24006:SF663">
    <property type="entry name" value="UBIQUITIN CARBOXYL-TERMINAL HYDROLASE 23"/>
    <property type="match status" value="1"/>
</dbReference>
<comment type="caution">
    <text evidence="4">The sequence shown here is derived from an EMBL/GenBank/DDBJ whole genome shotgun (WGS) entry which is preliminary data.</text>
</comment>
<dbReference type="InterPro" id="IPR050164">
    <property type="entry name" value="Peptidase_C19"/>
</dbReference>
<accession>A0A8X9A0K5</accession>
<feature type="region of interest" description="Disordered" evidence="2">
    <location>
        <begin position="893"/>
        <end position="934"/>
    </location>
</feature>
<feature type="domain" description="USP" evidence="3">
    <location>
        <begin position="96"/>
        <end position="475"/>
    </location>
</feature>
<sequence>MTATETMIRSNGAAPLEPESDSALFHRSIDFHQARKHYNGFGNESSSDFKLVTLNPTSGGLKPSGLEKITEKSSEISEAGLDPELSFEITFRRIGAGLRNLGNTCFLNSVLQCLTYTAPLAAYLQSGKHQNSCCTAGFCALCAIQKHVSRALQSSGRILEPKDLVSNLRCILSMRCALHCIRFRLKVAITLPTLAMNLSRCCTGFSLLLIQVKHICLLLCSTHHITIHIVASFLLKFESLIKILGISRSFRNARQEDAHEYMVNLLESMHRCCLPSGVPSESPSAYEKSLVHKIFGGQLRSQVKCMQCSHCSNKFDPFLDLSLEIHKSDSLHKALAHFTSRELLDGGAREYLCDQCKEKVKASKQLTVQKAPLVLAVHLKRFSSYAPGQKVDKRVAFEPTLDLKPFVSDPYDGDLKYTLYGVLVHYGWSTHSGHYYCFVRTSSGMWYSLDDNQVVQVNERKVLEQKAYMLFYVRDRKDVGTENHVNTFQQDKDNMVMNAIGNVAYSNLNMELKEKIQIGSNERELNGSSALSGRIAPATDLPNGKLTVEPLDLAINAKCASMKPPTQSQLKEDSPMKLNSSVNGSGGASSGGYVATCHNILSIVEEHSTSSIVLSVAMPSGCKDNDKVKPSESAQKAPDSAVLSRLSGDQCKMDAPISETNASTKSLPVGAIDEPEKNICDGRAPVSSCIDASSMKAVGPNTDITVENGQRLDVHSKVSNLPAATTEPVSYCIEASTMKAVGPNTDATVENGRRLDEQSNLSNSPAATTEPVSSCIEASTMKAVGPTTDVTVANGQRMDVQSKLSNLPSATTEPVRLRITKKKSQDLKVKWKLMKYQAVAASLSSNIVLGVGLCLKIKKHKKKLKKTHSSMLKKSPGLKVILIEKALPSKVGQPASVEAIPPAVDQSTCSRKKKGKRVSDGQNHNPSIQNTISDSSILGAATDKDFRERILVDESTVSAGKQLDTRHSTAQGTGISQEHQRELRQNDIMNMLTRGLDETTVGRWKDNGAALYTKSKTRAPGTAQIGCIGNEWDEEYDRGKRKKIRLPAVSFDGPNLFQEIADKRLKTKRLKLERSRDGNQPFRI</sequence>
<dbReference type="PROSITE" id="PS00973">
    <property type="entry name" value="USP_2"/>
    <property type="match status" value="1"/>
</dbReference>
<dbReference type="CDD" id="cd02661">
    <property type="entry name" value="Peptidase_C19E"/>
    <property type="match status" value="1"/>
</dbReference>
<dbReference type="PANTHER" id="PTHR24006">
    <property type="entry name" value="UBIQUITIN CARBOXYL-TERMINAL HYDROLASE"/>
    <property type="match status" value="1"/>
</dbReference>
<dbReference type="GO" id="GO:0005634">
    <property type="term" value="C:nucleus"/>
    <property type="evidence" value="ECO:0007669"/>
    <property type="project" value="TreeGrafter"/>
</dbReference>
<proteinExistence type="inferred from homology"/>
<organism evidence="4">
    <name type="scientific">Salvia splendens</name>
    <name type="common">Scarlet sage</name>
    <dbReference type="NCBI Taxonomy" id="180675"/>
    <lineage>
        <taxon>Eukaryota</taxon>
        <taxon>Viridiplantae</taxon>
        <taxon>Streptophyta</taxon>
        <taxon>Embryophyta</taxon>
        <taxon>Tracheophyta</taxon>
        <taxon>Spermatophyta</taxon>
        <taxon>Magnoliopsida</taxon>
        <taxon>eudicotyledons</taxon>
        <taxon>Gunneridae</taxon>
        <taxon>Pentapetalae</taxon>
        <taxon>asterids</taxon>
        <taxon>lamiids</taxon>
        <taxon>Lamiales</taxon>
        <taxon>Lamiaceae</taxon>
        <taxon>Nepetoideae</taxon>
        <taxon>Mentheae</taxon>
        <taxon>Salviinae</taxon>
        <taxon>Salvia</taxon>
        <taxon>Salvia subgen. Calosphace</taxon>
        <taxon>core Calosphace</taxon>
    </lineage>
</organism>
<feature type="region of interest" description="Disordered" evidence="2">
    <location>
        <begin position="564"/>
        <end position="585"/>
    </location>
</feature>
<evidence type="ECO:0000313" key="4">
    <source>
        <dbReference type="EMBL" id="KAG6424227.1"/>
    </source>
</evidence>
<evidence type="ECO:0000256" key="2">
    <source>
        <dbReference type="SAM" id="MobiDB-lite"/>
    </source>
</evidence>